<dbReference type="InterPro" id="IPR001594">
    <property type="entry name" value="Palmitoyltrfase_DHHC"/>
</dbReference>
<evidence type="ECO:0000256" key="8">
    <source>
        <dbReference type="RuleBase" id="RU079119"/>
    </source>
</evidence>
<evidence type="ECO:0000259" key="10">
    <source>
        <dbReference type="Pfam" id="PF01529"/>
    </source>
</evidence>
<proteinExistence type="inferred from homology"/>
<keyword evidence="7 8" id="KW-0012">Acyltransferase</keyword>
<keyword evidence="4" id="KW-0812">Transmembrane</keyword>
<evidence type="ECO:0000256" key="1">
    <source>
        <dbReference type="ARBA" id="ARBA00004127"/>
    </source>
</evidence>
<dbReference type="Pfam" id="PF01529">
    <property type="entry name" value="DHHC"/>
    <property type="match status" value="1"/>
</dbReference>
<accession>A0A445CF08</accession>
<evidence type="ECO:0000256" key="7">
    <source>
        <dbReference type="ARBA" id="ARBA00023315"/>
    </source>
</evidence>
<evidence type="ECO:0000313" key="11">
    <source>
        <dbReference type="EMBL" id="RYR49507.1"/>
    </source>
</evidence>
<comment type="domain">
    <text evidence="8">The DHHC domain is required for palmitoyltransferase activity.</text>
</comment>
<dbReference type="GO" id="GO:0019706">
    <property type="term" value="F:protein-cysteine S-palmitoyltransferase activity"/>
    <property type="evidence" value="ECO:0007669"/>
    <property type="project" value="UniProtKB-EC"/>
</dbReference>
<dbReference type="Proteomes" id="UP000289738">
    <property type="component" value="Chromosome A07"/>
</dbReference>
<reference evidence="11 12" key="1">
    <citation type="submission" date="2019-01" db="EMBL/GenBank/DDBJ databases">
        <title>Sequencing of cultivated peanut Arachis hypogaea provides insights into genome evolution and oil improvement.</title>
        <authorList>
            <person name="Chen X."/>
        </authorList>
    </citation>
    <scope>NUCLEOTIDE SEQUENCE [LARGE SCALE GENOMIC DNA]</scope>
    <source>
        <strain evidence="12">cv. Fuhuasheng</strain>
        <tissue evidence="11">Leaves</tissue>
    </source>
</reference>
<keyword evidence="3 8" id="KW-0808">Transferase</keyword>
<keyword evidence="6" id="KW-0472">Membrane</keyword>
<dbReference type="InterPro" id="IPR039859">
    <property type="entry name" value="PFA4/ZDH16/20/ERF2-like"/>
</dbReference>
<dbReference type="EC" id="2.3.1.225" evidence="8"/>
<evidence type="ECO:0000256" key="6">
    <source>
        <dbReference type="ARBA" id="ARBA00023136"/>
    </source>
</evidence>
<evidence type="ECO:0000256" key="3">
    <source>
        <dbReference type="ARBA" id="ARBA00022679"/>
    </source>
</evidence>
<name>A0A445CF08_ARAHY</name>
<feature type="domain" description="Palmitoyltransferase DHHC" evidence="10">
    <location>
        <begin position="48"/>
        <end position="84"/>
    </location>
</feature>
<evidence type="ECO:0000256" key="4">
    <source>
        <dbReference type="ARBA" id="ARBA00022692"/>
    </source>
</evidence>
<dbReference type="OrthoDB" id="9909019at2759"/>
<evidence type="ECO:0000313" key="12">
    <source>
        <dbReference type="Proteomes" id="UP000289738"/>
    </source>
</evidence>
<dbReference type="PANTHER" id="PTHR22883:SF306">
    <property type="entry name" value="PROTEIN S-ACYLTRANSFERASE 18"/>
    <property type="match status" value="1"/>
</dbReference>
<keyword evidence="5" id="KW-1133">Transmembrane helix</keyword>
<dbReference type="PROSITE" id="PS50216">
    <property type="entry name" value="DHHC"/>
    <property type="match status" value="1"/>
</dbReference>
<organism evidence="11 12">
    <name type="scientific">Arachis hypogaea</name>
    <name type="common">Peanut</name>
    <dbReference type="NCBI Taxonomy" id="3818"/>
    <lineage>
        <taxon>Eukaryota</taxon>
        <taxon>Viridiplantae</taxon>
        <taxon>Streptophyta</taxon>
        <taxon>Embryophyta</taxon>
        <taxon>Tracheophyta</taxon>
        <taxon>Spermatophyta</taxon>
        <taxon>Magnoliopsida</taxon>
        <taxon>eudicotyledons</taxon>
        <taxon>Gunneridae</taxon>
        <taxon>Pentapetalae</taxon>
        <taxon>rosids</taxon>
        <taxon>fabids</taxon>
        <taxon>Fabales</taxon>
        <taxon>Fabaceae</taxon>
        <taxon>Papilionoideae</taxon>
        <taxon>50 kb inversion clade</taxon>
        <taxon>dalbergioids sensu lato</taxon>
        <taxon>Dalbergieae</taxon>
        <taxon>Pterocarpus clade</taxon>
        <taxon>Arachis</taxon>
    </lineage>
</organism>
<dbReference type="SMR" id="A0A445CF08"/>
<sequence>MPWCRQVKQPSLLGKNPKSEREPAEKPLLPFPLVMKDDDAIFPNLNEDDISFCALCDFEVKKHSKHCRTCNRCVEGFDHHCKLIIEGGTTIAVFIKCFANKRGMVKELHRKLHVEFPREVLATICVI</sequence>
<comment type="caution">
    <text evidence="11">The sequence shown here is derived from an EMBL/GenBank/DDBJ whole genome shotgun (WGS) entry which is preliminary data.</text>
</comment>
<dbReference type="GO" id="GO:0006612">
    <property type="term" value="P:protein targeting to membrane"/>
    <property type="evidence" value="ECO:0007669"/>
    <property type="project" value="TreeGrafter"/>
</dbReference>
<evidence type="ECO:0000256" key="2">
    <source>
        <dbReference type="ARBA" id="ARBA00008574"/>
    </source>
</evidence>
<keyword evidence="12" id="KW-1185">Reference proteome</keyword>
<gene>
    <name evidence="11" type="ORF">Ahy_A07g036015</name>
</gene>
<dbReference type="GO" id="GO:0005794">
    <property type="term" value="C:Golgi apparatus"/>
    <property type="evidence" value="ECO:0007669"/>
    <property type="project" value="TreeGrafter"/>
</dbReference>
<comment type="catalytic activity">
    <reaction evidence="8">
        <text>L-cysteinyl-[protein] + hexadecanoyl-CoA = S-hexadecanoyl-L-cysteinyl-[protein] + CoA</text>
        <dbReference type="Rhea" id="RHEA:36683"/>
        <dbReference type="Rhea" id="RHEA-COMP:10131"/>
        <dbReference type="Rhea" id="RHEA-COMP:11032"/>
        <dbReference type="ChEBI" id="CHEBI:29950"/>
        <dbReference type="ChEBI" id="CHEBI:57287"/>
        <dbReference type="ChEBI" id="CHEBI:57379"/>
        <dbReference type="ChEBI" id="CHEBI:74151"/>
        <dbReference type="EC" id="2.3.1.225"/>
    </reaction>
</comment>
<evidence type="ECO:0000256" key="5">
    <source>
        <dbReference type="ARBA" id="ARBA00022989"/>
    </source>
</evidence>
<feature type="region of interest" description="Disordered" evidence="9">
    <location>
        <begin position="1"/>
        <end position="25"/>
    </location>
</feature>
<dbReference type="EMBL" id="SDMP01000007">
    <property type="protein sequence ID" value="RYR49507.1"/>
    <property type="molecule type" value="Genomic_DNA"/>
</dbReference>
<comment type="similarity">
    <text evidence="2 8">Belongs to the DHHC palmitoyltransferase family.</text>
</comment>
<evidence type="ECO:0000256" key="9">
    <source>
        <dbReference type="SAM" id="MobiDB-lite"/>
    </source>
</evidence>
<dbReference type="AlphaFoldDB" id="A0A445CF08"/>
<dbReference type="GO" id="GO:0005783">
    <property type="term" value="C:endoplasmic reticulum"/>
    <property type="evidence" value="ECO:0007669"/>
    <property type="project" value="TreeGrafter"/>
</dbReference>
<dbReference type="PANTHER" id="PTHR22883">
    <property type="entry name" value="ZINC FINGER DHHC DOMAIN CONTAINING PROTEIN"/>
    <property type="match status" value="1"/>
</dbReference>
<protein>
    <recommendedName>
        <fullName evidence="8">S-acyltransferase</fullName>
        <ecNumber evidence="8">2.3.1.225</ecNumber>
    </recommendedName>
    <alternativeName>
        <fullName evidence="8">Palmitoyltransferase</fullName>
    </alternativeName>
</protein>
<dbReference type="STRING" id="3818.A0A445CF08"/>
<comment type="subcellular location">
    <subcellularLocation>
        <location evidence="1">Endomembrane system</location>
        <topology evidence="1">Multi-pass membrane protein</topology>
    </subcellularLocation>
</comment>
<dbReference type="Gramene" id="arahy.Tifrunner.gnm2.ann2.Ah07g212000.1">
    <property type="protein sequence ID" value="arahy.Tifrunner.gnm2.ann2.Ah07g212000.1-CDS"/>
    <property type="gene ID" value="arahy.Tifrunner.gnm2.ann2.Ah07g212000"/>
</dbReference>